<keyword evidence="2" id="KW-1185">Reference proteome</keyword>
<dbReference type="EMBL" id="ML208513">
    <property type="protein sequence ID" value="TFK63625.1"/>
    <property type="molecule type" value="Genomic_DNA"/>
</dbReference>
<sequence>MAALYLHNALFIPESTNPARAQVHAQVHDLNSSLLPAVSLPSPPPPTSRTRFPFSTQRRGGSPPPPAAFQSVPTSSPPSTPPPGLRQPQQASHFQTASTSTIISTNAYEYSHPTEPLLQSTTSESVVYFDLLSRQPTHPHGPQRTQAWDMGLTLDGDPPTSRERKGLWERAVRRRLKRLKYLKWILEAALGVWAVYNSVRYFLAFAIYRSVDGQIASLVQGICTTLTVALLACALVLDFFQPQLLLHHIRSRSILLARTFLVYISTFLLLGPAVVNFALLFAWRHHNDSETTPGSRCFVDIDFVWSPSASTNCKHPPWGVWITLASVRLTLTLIIIILYHLISFSYERTRRPPKHRPTHHPHSDSMYGLTASAASPPMVGVSSSPVAIHQLQLEPDQPHHKASDATLTSQSGSKTATLTHQPSFVSHQLSRVSSAGSSTEHGGDSEIQDVMSSRPSNGSGSNASSTATTIHVTNSAGVVVNNYSIPSTSTAPHPSSSTTAPLVGESPSDLYGFADRFHAVVNQISRETDEGLEFARSQNPIGYPTYDDLHLHSGEIQGDVEVDLDRYYHYSPPPPTLGYDEFGRPYPPEEPVRFLNSIIRRMPTIESMGSREVASWTSSARSSFQQTVGDRTASLRSVLTGSRPPTRSMSLTDHTSSVSEPSSRRNSLRAGAELIASMGRTSEVGELVDRNDVGAGAGMSASGSGSGGVGVAGGSGAGRRASLGSSNGHGTGGSYPQPQSTMTSRSTMTFYTAVSSSSPSSPSYSPILEQGVLSYSPVQTHAHSSLNSSSGNSRTPTEESVP</sequence>
<accession>A0ACD3AD08</accession>
<proteinExistence type="predicted"/>
<name>A0ACD3AD08_9AGAR</name>
<evidence type="ECO:0000313" key="2">
    <source>
        <dbReference type="Proteomes" id="UP000308600"/>
    </source>
</evidence>
<protein>
    <submittedName>
        <fullName evidence="1">Uncharacterized protein</fullName>
    </submittedName>
</protein>
<gene>
    <name evidence="1" type="ORF">BDN72DRAFT_308207</name>
</gene>
<reference evidence="1 2" key="1">
    <citation type="journal article" date="2019" name="Nat. Ecol. Evol.">
        <title>Megaphylogeny resolves global patterns of mushroom evolution.</title>
        <authorList>
            <person name="Varga T."/>
            <person name="Krizsan K."/>
            <person name="Foldi C."/>
            <person name="Dima B."/>
            <person name="Sanchez-Garcia M."/>
            <person name="Sanchez-Ramirez S."/>
            <person name="Szollosi G.J."/>
            <person name="Szarkandi J.G."/>
            <person name="Papp V."/>
            <person name="Albert L."/>
            <person name="Andreopoulos W."/>
            <person name="Angelini C."/>
            <person name="Antonin V."/>
            <person name="Barry K.W."/>
            <person name="Bougher N.L."/>
            <person name="Buchanan P."/>
            <person name="Buyck B."/>
            <person name="Bense V."/>
            <person name="Catcheside P."/>
            <person name="Chovatia M."/>
            <person name="Cooper J."/>
            <person name="Damon W."/>
            <person name="Desjardin D."/>
            <person name="Finy P."/>
            <person name="Geml J."/>
            <person name="Haridas S."/>
            <person name="Hughes K."/>
            <person name="Justo A."/>
            <person name="Karasinski D."/>
            <person name="Kautmanova I."/>
            <person name="Kiss B."/>
            <person name="Kocsube S."/>
            <person name="Kotiranta H."/>
            <person name="LaButti K.M."/>
            <person name="Lechner B.E."/>
            <person name="Liimatainen K."/>
            <person name="Lipzen A."/>
            <person name="Lukacs Z."/>
            <person name="Mihaltcheva S."/>
            <person name="Morgado L.N."/>
            <person name="Niskanen T."/>
            <person name="Noordeloos M.E."/>
            <person name="Ohm R.A."/>
            <person name="Ortiz-Santana B."/>
            <person name="Ovrebo C."/>
            <person name="Racz N."/>
            <person name="Riley R."/>
            <person name="Savchenko A."/>
            <person name="Shiryaev A."/>
            <person name="Soop K."/>
            <person name="Spirin V."/>
            <person name="Szebenyi C."/>
            <person name="Tomsovsky M."/>
            <person name="Tulloss R.E."/>
            <person name="Uehling J."/>
            <person name="Grigoriev I.V."/>
            <person name="Vagvolgyi C."/>
            <person name="Papp T."/>
            <person name="Martin F.M."/>
            <person name="Miettinen O."/>
            <person name="Hibbett D.S."/>
            <person name="Nagy L.G."/>
        </authorList>
    </citation>
    <scope>NUCLEOTIDE SEQUENCE [LARGE SCALE GENOMIC DNA]</scope>
    <source>
        <strain evidence="1 2">NL-1719</strain>
    </source>
</reference>
<dbReference type="Proteomes" id="UP000308600">
    <property type="component" value="Unassembled WGS sequence"/>
</dbReference>
<evidence type="ECO:0000313" key="1">
    <source>
        <dbReference type="EMBL" id="TFK63625.1"/>
    </source>
</evidence>
<organism evidence="1 2">
    <name type="scientific">Pluteus cervinus</name>
    <dbReference type="NCBI Taxonomy" id="181527"/>
    <lineage>
        <taxon>Eukaryota</taxon>
        <taxon>Fungi</taxon>
        <taxon>Dikarya</taxon>
        <taxon>Basidiomycota</taxon>
        <taxon>Agaricomycotina</taxon>
        <taxon>Agaricomycetes</taxon>
        <taxon>Agaricomycetidae</taxon>
        <taxon>Agaricales</taxon>
        <taxon>Pluteineae</taxon>
        <taxon>Pluteaceae</taxon>
        <taxon>Pluteus</taxon>
    </lineage>
</organism>